<accession>A0AAW2FIS8</accession>
<dbReference type="EMBL" id="JADYXP020000010">
    <property type="protein sequence ID" value="KAL0115145.1"/>
    <property type="molecule type" value="Genomic_DNA"/>
</dbReference>
<sequence>MLTVPFVVTVMKRDTKLERSKFKEHAITCTFNYMKIKMSFKDYFRKIRRYLSRLLRYSDVVVTSITERRGSIRSSIASFVSFSFVLSLISAFSFASISSVYRAKQQ</sequence>
<organism evidence="2 3">
    <name type="scientific">Cardiocondyla obscurior</name>
    <dbReference type="NCBI Taxonomy" id="286306"/>
    <lineage>
        <taxon>Eukaryota</taxon>
        <taxon>Metazoa</taxon>
        <taxon>Ecdysozoa</taxon>
        <taxon>Arthropoda</taxon>
        <taxon>Hexapoda</taxon>
        <taxon>Insecta</taxon>
        <taxon>Pterygota</taxon>
        <taxon>Neoptera</taxon>
        <taxon>Endopterygota</taxon>
        <taxon>Hymenoptera</taxon>
        <taxon>Apocrita</taxon>
        <taxon>Aculeata</taxon>
        <taxon>Formicoidea</taxon>
        <taxon>Formicidae</taxon>
        <taxon>Myrmicinae</taxon>
        <taxon>Cardiocondyla</taxon>
    </lineage>
</organism>
<comment type="caution">
    <text evidence="2">The sequence shown here is derived from an EMBL/GenBank/DDBJ whole genome shotgun (WGS) entry which is preliminary data.</text>
</comment>
<keyword evidence="1" id="KW-0812">Transmembrane</keyword>
<dbReference type="AlphaFoldDB" id="A0AAW2FIS8"/>
<gene>
    <name evidence="2" type="ORF">PUN28_010620</name>
</gene>
<keyword evidence="3" id="KW-1185">Reference proteome</keyword>
<evidence type="ECO:0000313" key="2">
    <source>
        <dbReference type="EMBL" id="KAL0115145.1"/>
    </source>
</evidence>
<feature type="transmembrane region" description="Helical" evidence="1">
    <location>
        <begin position="76"/>
        <end position="101"/>
    </location>
</feature>
<dbReference type="Proteomes" id="UP001430953">
    <property type="component" value="Unassembled WGS sequence"/>
</dbReference>
<protein>
    <submittedName>
        <fullName evidence="2">Uncharacterized protein</fullName>
    </submittedName>
</protein>
<keyword evidence="1" id="KW-0472">Membrane</keyword>
<keyword evidence="1" id="KW-1133">Transmembrane helix</keyword>
<reference evidence="2 3" key="1">
    <citation type="submission" date="2023-03" db="EMBL/GenBank/DDBJ databases">
        <title>High recombination rates correlate with genetic variation in Cardiocondyla obscurior ants.</title>
        <authorList>
            <person name="Errbii M."/>
        </authorList>
    </citation>
    <scope>NUCLEOTIDE SEQUENCE [LARGE SCALE GENOMIC DNA]</scope>
    <source>
        <strain evidence="2">Alpha-2009</strain>
        <tissue evidence="2">Whole body</tissue>
    </source>
</reference>
<proteinExistence type="predicted"/>
<evidence type="ECO:0000313" key="3">
    <source>
        <dbReference type="Proteomes" id="UP001430953"/>
    </source>
</evidence>
<evidence type="ECO:0000256" key="1">
    <source>
        <dbReference type="SAM" id="Phobius"/>
    </source>
</evidence>
<name>A0AAW2FIS8_9HYME</name>